<dbReference type="Gene3D" id="3.40.50.12090">
    <property type="match status" value="2"/>
</dbReference>
<dbReference type="InterPro" id="IPR007253">
    <property type="entry name" value="Cell_wall-bd_2"/>
</dbReference>
<dbReference type="PANTHER" id="PTHR30032:SF8">
    <property type="entry name" value="GERMINATION-SPECIFIC N-ACETYLMURAMOYL-L-ALANINE AMIDASE"/>
    <property type="match status" value="1"/>
</dbReference>
<reference evidence="3" key="1">
    <citation type="journal article" date="2014" name="Biotechnol. Biofuels">
        <title>Comparison of single-molecule sequencing and hybrid approaches for finishing the genome of Clostridium autoethanogenum and analysis of CRISPR systems in industrial relevant Clostridia.</title>
        <authorList>
            <person name="Brown S.D."/>
            <person name="Nagaraju S."/>
            <person name="Utturkar S."/>
            <person name="De Tissera S."/>
            <person name="Segovia S."/>
            <person name="Mitchell W."/>
            <person name="Land M.L."/>
            <person name="Dassanayake A."/>
            <person name="Kopke M."/>
        </authorList>
    </citation>
    <scope>NUCLEOTIDE SEQUENCE [LARGE SCALE GENOMIC DNA]</scope>
    <source>
        <strain evidence="3">DSM 10061</strain>
    </source>
</reference>
<gene>
    <name evidence="2" type="ORF">CAETHG_1088</name>
</gene>
<dbReference type="PANTHER" id="PTHR30032">
    <property type="entry name" value="N-ACETYLMURAMOYL-L-ALANINE AMIDASE-RELATED"/>
    <property type="match status" value="1"/>
</dbReference>
<accession>A0ABN4BCV6</accession>
<sequence length="522" mass="57580">MKKQLMTTLVIAIVSLLFQCTVFASDSVQTSSNAVTSIKGSNYVDTSIKISQKGWTTSDYAIIASSQDFPDALGGTSLGISMNCPIFFASKDNIDDSVLTELKRLNAKNIYILGGLSSIGSSVEETLRGQGYSISRLAGNDRFSTAVAIGQKIVDKGKTDTVFISNAYGFADALSAATFAGQKNAPILLTNKDSLPEATIQAIKKWHVNKFYLIGGPGVISENVLDQLTNFLDGPDPFVETLPGNSRYETSQAIIKKFDSSLDKFTVVTGKDYHDALVAAPYASKLNQPILLMDDDCDDKIVKLALNKNLLVIGKSFLALDGKETTENGMTYTWNVVRDKVENAGIGKNVYRYIYDSYPYTGKHTNDISLYYNWNNKGGTLYDVWTLGGGRSNNEPTIDFGMSMLGCTSTDKDTLNNVESSYSVICEAIFPGHGEEFNNMTNNIQKRYVTKGNMQADLPNVFFFGGRRIFITWHSWGYESAEFSAINDTSDIWQEMKSTGIIDEIGLTRDELKKYMPELKNY</sequence>
<feature type="signal peptide" evidence="1">
    <location>
        <begin position="1"/>
        <end position="24"/>
    </location>
</feature>
<evidence type="ECO:0000313" key="2">
    <source>
        <dbReference type="EMBL" id="AGY75313.1"/>
    </source>
</evidence>
<organism evidence="2 3">
    <name type="scientific">Clostridium autoethanogenum DSM 10061</name>
    <dbReference type="NCBI Taxonomy" id="1341692"/>
    <lineage>
        <taxon>Bacteria</taxon>
        <taxon>Bacillati</taxon>
        <taxon>Bacillota</taxon>
        <taxon>Clostridia</taxon>
        <taxon>Eubacteriales</taxon>
        <taxon>Clostridiaceae</taxon>
        <taxon>Clostridium</taxon>
    </lineage>
</organism>
<evidence type="ECO:0000256" key="1">
    <source>
        <dbReference type="SAM" id="SignalP"/>
    </source>
</evidence>
<keyword evidence="1" id="KW-0732">Signal</keyword>
<dbReference type="Proteomes" id="UP000017590">
    <property type="component" value="Chromosome"/>
</dbReference>
<dbReference type="Pfam" id="PF04122">
    <property type="entry name" value="CW_binding_2"/>
    <property type="match status" value="3"/>
</dbReference>
<dbReference type="EMBL" id="CP006763">
    <property type="protein sequence ID" value="AGY75313.1"/>
    <property type="molecule type" value="Genomic_DNA"/>
</dbReference>
<protein>
    <submittedName>
        <fullName evidence="2">Cell wall-binding repeat-containing protein</fullName>
    </submittedName>
</protein>
<dbReference type="RefSeq" id="WP_023162113.1">
    <property type="nucleotide sequence ID" value="NC_022592.1"/>
</dbReference>
<keyword evidence="3" id="KW-1185">Reference proteome</keyword>
<name>A0ABN4BCV6_9CLOT</name>
<feature type="chain" id="PRO_5046294278" evidence="1">
    <location>
        <begin position="25"/>
        <end position="522"/>
    </location>
</feature>
<dbReference type="InterPro" id="IPR051922">
    <property type="entry name" value="Bact_Sporulation_Assoc"/>
</dbReference>
<evidence type="ECO:0000313" key="3">
    <source>
        <dbReference type="Proteomes" id="UP000017590"/>
    </source>
</evidence>
<proteinExistence type="predicted"/>